<comment type="caution">
    <text evidence="3">The sequence shown here is derived from an EMBL/GenBank/DDBJ whole genome shotgun (WGS) entry which is preliminary data.</text>
</comment>
<dbReference type="EMBL" id="BONW01000022">
    <property type="protein sequence ID" value="GIG89954.1"/>
    <property type="molecule type" value="Genomic_DNA"/>
</dbReference>
<keyword evidence="2" id="KW-1133">Transmembrane helix</keyword>
<feature type="transmembrane region" description="Helical" evidence="2">
    <location>
        <begin position="77"/>
        <end position="96"/>
    </location>
</feature>
<gene>
    <name evidence="3" type="ORF">Pen02_48900</name>
</gene>
<evidence type="ECO:0000256" key="2">
    <source>
        <dbReference type="SAM" id="Phobius"/>
    </source>
</evidence>
<organism evidence="3 4">
    <name type="scientific">Plantactinospora endophytica</name>
    <dbReference type="NCBI Taxonomy" id="673535"/>
    <lineage>
        <taxon>Bacteria</taxon>
        <taxon>Bacillati</taxon>
        <taxon>Actinomycetota</taxon>
        <taxon>Actinomycetes</taxon>
        <taxon>Micromonosporales</taxon>
        <taxon>Micromonosporaceae</taxon>
        <taxon>Plantactinospora</taxon>
    </lineage>
</organism>
<name>A0ABQ4E5H2_9ACTN</name>
<feature type="region of interest" description="Disordered" evidence="1">
    <location>
        <begin position="1"/>
        <end position="33"/>
    </location>
</feature>
<feature type="transmembrane region" description="Helical" evidence="2">
    <location>
        <begin position="147"/>
        <end position="168"/>
    </location>
</feature>
<sequence length="169" mass="17763">MPGPRLPPDVAPTGVGPVSAAGGPGLPPAPPVDPLRELDLARQSADGADVLIVQTETMAQQAPLFPSMSPLARATTVYLICAGLLTVIIWIVLTVAEVQGTKGLNASTFAVFSWSCAGLPTMVFFLGYLALSVWGKPRMIVGRPARYAKLGFGICFLAAPFAFLTYYLV</sequence>
<protein>
    <submittedName>
        <fullName evidence="3">Uncharacterized protein</fullName>
    </submittedName>
</protein>
<feature type="transmembrane region" description="Helical" evidence="2">
    <location>
        <begin position="108"/>
        <end position="135"/>
    </location>
</feature>
<reference evidence="3 4" key="1">
    <citation type="submission" date="2021-01" db="EMBL/GenBank/DDBJ databases">
        <title>Whole genome shotgun sequence of Plantactinospora endophytica NBRC 110450.</title>
        <authorList>
            <person name="Komaki H."/>
            <person name="Tamura T."/>
        </authorList>
    </citation>
    <scope>NUCLEOTIDE SEQUENCE [LARGE SCALE GENOMIC DNA]</scope>
    <source>
        <strain evidence="3 4">NBRC 110450</strain>
    </source>
</reference>
<keyword evidence="2" id="KW-0472">Membrane</keyword>
<feature type="compositionally biased region" description="Low complexity" evidence="1">
    <location>
        <begin position="11"/>
        <end position="21"/>
    </location>
</feature>
<evidence type="ECO:0000313" key="4">
    <source>
        <dbReference type="Proteomes" id="UP000646749"/>
    </source>
</evidence>
<feature type="compositionally biased region" description="Pro residues" evidence="1">
    <location>
        <begin position="1"/>
        <end position="10"/>
    </location>
</feature>
<accession>A0ABQ4E5H2</accession>
<evidence type="ECO:0000313" key="3">
    <source>
        <dbReference type="EMBL" id="GIG89954.1"/>
    </source>
</evidence>
<proteinExistence type="predicted"/>
<dbReference type="Proteomes" id="UP000646749">
    <property type="component" value="Unassembled WGS sequence"/>
</dbReference>
<keyword evidence="2" id="KW-0812">Transmembrane</keyword>
<keyword evidence="4" id="KW-1185">Reference proteome</keyword>
<evidence type="ECO:0000256" key="1">
    <source>
        <dbReference type="SAM" id="MobiDB-lite"/>
    </source>
</evidence>